<evidence type="ECO:0000256" key="2">
    <source>
        <dbReference type="ARBA" id="ARBA00022448"/>
    </source>
</evidence>
<accession>A0AAV4SFK0</accession>
<dbReference type="InterPro" id="IPR028082">
    <property type="entry name" value="Peripla_BP_I"/>
</dbReference>
<keyword evidence="5" id="KW-0406">Ion transport</keyword>
<dbReference type="InterPro" id="IPR019594">
    <property type="entry name" value="Glu/Gly-bd"/>
</dbReference>
<protein>
    <submittedName>
        <fullName evidence="12">Glutamate receptor 2</fullName>
    </submittedName>
</protein>
<feature type="domain" description="Ionotropic glutamate receptor L-glutamate and glycine-binding" evidence="11">
    <location>
        <begin position="262"/>
        <end position="319"/>
    </location>
</feature>
<dbReference type="SUPFAM" id="SSF53850">
    <property type="entry name" value="Periplasmic binding protein-like II"/>
    <property type="match status" value="1"/>
</dbReference>
<organism evidence="12 13">
    <name type="scientific">Caerostris extrusa</name>
    <name type="common">Bark spider</name>
    <name type="synonym">Caerostris bankana</name>
    <dbReference type="NCBI Taxonomy" id="172846"/>
    <lineage>
        <taxon>Eukaryota</taxon>
        <taxon>Metazoa</taxon>
        <taxon>Ecdysozoa</taxon>
        <taxon>Arthropoda</taxon>
        <taxon>Chelicerata</taxon>
        <taxon>Arachnida</taxon>
        <taxon>Araneae</taxon>
        <taxon>Araneomorphae</taxon>
        <taxon>Entelegynae</taxon>
        <taxon>Araneoidea</taxon>
        <taxon>Araneidae</taxon>
        <taxon>Caerostris</taxon>
    </lineage>
</organism>
<evidence type="ECO:0000256" key="9">
    <source>
        <dbReference type="ARBA" id="ARBA00023286"/>
    </source>
</evidence>
<evidence type="ECO:0000256" key="10">
    <source>
        <dbReference type="ARBA" id="ARBA00023303"/>
    </source>
</evidence>
<keyword evidence="13" id="KW-1185">Reference proteome</keyword>
<reference evidence="12 13" key="1">
    <citation type="submission" date="2021-06" db="EMBL/GenBank/DDBJ databases">
        <title>Caerostris extrusa draft genome.</title>
        <authorList>
            <person name="Kono N."/>
            <person name="Arakawa K."/>
        </authorList>
    </citation>
    <scope>NUCLEOTIDE SEQUENCE [LARGE SCALE GENOMIC DNA]</scope>
</reference>
<dbReference type="Proteomes" id="UP001054945">
    <property type="component" value="Unassembled WGS sequence"/>
</dbReference>
<keyword evidence="7 12" id="KW-0675">Receptor</keyword>
<keyword evidence="6" id="KW-0472">Membrane</keyword>
<evidence type="ECO:0000256" key="5">
    <source>
        <dbReference type="ARBA" id="ARBA00023065"/>
    </source>
</evidence>
<dbReference type="GO" id="GO:0015276">
    <property type="term" value="F:ligand-gated monoatomic ion channel activity"/>
    <property type="evidence" value="ECO:0007669"/>
    <property type="project" value="InterPro"/>
</dbReference>
<evidence type="ECO:0000256" key="1">
    <source>
        <dbReference type="ARBA" id="ARBA00004141"/>
    </source>
</evidence>
<name>A0AAV4SFK0_CAEEX</name>
<keyword evidence="3" id="KW-0812">Transmembrane</keyword>
<gene>
    <name evidence="12" type="primary">GRIA2</name>
    <name evidence="12" type="ORF">CEXT_31821</name>
</gene>
<dbReference type="EMBL" id="BPLR01009457">
    <property type="protein sequence ID" value="GIY32099.1"/>
    <property type="molecule type" value="Genomic_DNA"/>
</dbReference>
<comment type="subcellular location">
    <subcellularLocation>
        <location evidence="1">Membrane</location>
        <topology evidence="1">Multi-pass membrane protein</topology>
    </subcellularLocation>
</comment>
<evidence type="ECO:0000256" key="6">
    <source>
        <dbReference type="ARBA" id="ARBA00023136"/>
    </source>
</evidence>
<proteinExistence type="predicted"/>
<dbReference type="AlphaFoldDB" id="A0AAV4SFK0"/>
<dbReference type="SMART" id="SM00918">
    <property type="entry name" value="Lig_chan-Glu_bd"/>
    <property type="match status" value="1"/>
</dbReference>
<comment type="caution">
    <text evidence="12">The sequence shown here is derived from an EMBL/GenBank/DDBJ whole genome shotgun (WGS) entry which is preliminary data.</text>
</comment>
<keyword evidence="9" id="KW-1071">Ligand-gated ion channel</keyword>
<evidence type="ECO:0000256" key="7">
    <source>
        <dbReference type="ARBA" id="ARBA00023170"/>
    </source>
</evidence>
<evidence type="ECO:0000259" key="11">
    <source>
        <dbReference type="SMART" id="SM00918"/>
    </source>
</evidence>
<sequence length="330" mass="37184">MPDTVAATAALIRHYQWDSFAFIYDTDHGPDHLQSILKSVGDSLPQVEAFWRAYSADEAAAFARRLPLSVPRLLLHISEESANRLLEQLSSYGKTFHAILITPVGVVRQRPTQGNWRTAGRRWRNGPGGRTTRICPMQPLVTHDASRVLHALFDRLARDRPEMLVAPVARSCSNYTPDAMSTQQFQRNTLVGRGVTGGLQFDQQGRRSDYTLYVLESTPFSFNKIGTWSDLEGLKIGEKRPPVTAFQKGQIPLRVTSILQPPFLTQNENGTREGYVMDLLEQLTLVTGKKFRLQVVKDGRYGTLRSDGQWNGMIGELVNNVMPPFFNSFY</sequence>
<keyword evidence="8" id="KW-0325">Glycoprotein</keyword>
<evidence type="ECO:0000256" key="3">
    <source>
        <dbReference type="ARBA" id="ARBA00022692"/>
    </source>
</evidence>
<evidence type="ECO:0000313" key="13">
    <source>
        <dbReference type="Proteomes" id="UP001054945"/>
    </source>
</evidence>
<dbReference type="SUPFAM" id="SSF53822">
    <property type="entry name" value="Periplasmic binding protein-like I"/>
    <property type="match status" value="1"/>
</dbReference>
<evidence type="ECO:0000256" key="8">
    <source>
        <dbReference type="ARBA" id="ARBA00023180"/>
    </source>
</evidence>
<dbReference type="Gene3D" id="3.40.190.10">
    <property type="entry name" value="Periplasmic binding protein-like II"/>
    <property type="match status" value="1"/>
</dbReference>
<keyword evidence="2" id="KW-0813">Transport</keyword>
<dbReference type="GO" id="GO:0016020">
    <property type="term" value="C:membrane"/>
    <property type="evidence" value="ECO:0007669"/>
    <property type="project" value="UniProtKB-SubCell"/>
</dbReference>
<evidence type="ECO:0000256" key="4">
    <source>
        <dbReference type="ARBA" id="ARBA00022989"/>
    </source>
</evidence>
<dbReference type="Pfam" id="PF10613">
    <property type="entry name" value="Lig_chan-Glu_bd"/>
    <property type="match status" value="1"/>
</dbReference>
<evidence type="ECO:0000313" key="12">
    <source>
        <dbReference type="EMBL" id="GIY32099.1"/>
    </source>
</evidence>
<keyword evidence="10" id="KW-0407">Ion channel</keyword>
<keyword evidence="4" id="KW-1133">Transmembrane helix</keyword>
<dbReference type="Gene3D" id="3.40.50.2300">
    <property type="match status" value="3"/>
</dbReference>